<comment type="caution">
    <text evidence="1">The sequence shown here is derived from an EMBL/GenBank/DDBJ whole genome shotgun (WGS) entry which is preliminary data.</text>
</comment>
<sequence length="63" mass="7280">ETSYKEASSKYTKEIPKIKAKPITPCIIIDNKYEKICCCNETSNKRLQELIGVWKIDMDAINE</sequence>
<dbReference type="EMBL" id="CAJVPU010039706">
    <property type="protein sequence ID" value="CAG8737669.1"/>
    <property type="molecule type" value="Genomic_DNA"/>
</dbReference>
<evidence type="ECO:0000313" key="1">
    <source>
        <dbReference type="EMBL" id="CAG8737669.1"/>
    </source>
</evidence>
<organism evidence="1 2">
    <name type="scientific">Dentiscutata heterogama</name>
    <dbReference type="NCBI Taxonomy" id="1316150"/>
    <lineage>
        <taxon>Eukaryota</taxon>
        <taxon>Fungi</taxon>
        <taxon>Fungi incertae sedis</taxon>
        <taxon>Mucoromycota</taxon>
        <taxon>Glomeromycotina</taxon>
        <taxon>Glomeromycetes</taxon>
        <taxon>Diversisporales</taxon>
        <taxon>Gigasporaceae</taxon>
        <taxon>Dentiscutata</taxon>
    </lineage>
</organism>
<protein>
    <submittedName>
        <fullName evidence="1">5884_t:CDS:1</fullName>
    </submittedName>
</protein>
<proteinExistence type="predicted"/>
<evidence type="ECO:0000313" key="2">
    <source>
        <dbReference type="Proteomes" id="UP000789702"/>
    </source>
</evidence>
<reference evidence="1" key="1">
    <citation type="submission" date="2021-06" db="EMBL/GenBank/DDBJ databases">
        <authorList>
            <person name="Kallberg Y."/>
            <person name="Tangrot J."/>
            <person name="Rosling A."/>
        </authorList>
    </citation>
    <scope>NUCLEOTIDE SEQUENCE</scope>
    <source>
        <strain evidence="1">IL203A</strain>
    </source>
</reference>
<feature type="non-terminal residue" evidence="1">
    <location>
        <position position="1"/>
    </location>
</feature>
<feature type="non-terminal residue" evidence="1">
    <location>
        <position position="63"/>
    </location>
</feature>
<gene>
    <name evidence="1" type="ORF">DHETER_LOCUS13846</name>
</gene>
<name>A0ACA9QAW7_9GLOM</name>
<accession>A0ACA9QAW7</accession>
<dbReference type="Proteomes" id="UP000789702">
    <property type="component" value="Unassembled WGS sequence"/>
</dbReference>
<keyword evidence="2" id="KW-1185">Reference proteome</keyword>